<name>A0AAD9QNH5_ACRCE</name>
<feature type="domain" description="PiggyBac transposable element-derived protein" evidence="3">
    <location>
        <begin position="142"/>
        <end position="351"/>
    </location>
</feature>
<evidence type="ECO:0000313" key="5">
    <source>
        <dbReference type="Proteomes" id="UP001249851"/>
    </source>
</evidence>
<protein>
    <submittedName>
        <fullName evidence="4">PiggyBac transposable element-derived protein 4</fullName>
    </submittedName>
</protein>
<dbReference type="Pfam" id="PF13843">
    <property type="entry name" value="DDE_Tnp_1_7"/>
    <property type="match status" value="1"/>
</dbReference>
<evidence type="ECO:0000259" key="2">
    <source>
        <dbReference type="Pfam" id="PF13842"/>
    </source>
</evidence>
<dbReference type="Pfam" id="PF13842">
    <property type="entry name" value="zf-Tnp_2"/>
    <property type="match status" value="1"/>
</dbReference>
<proteinExistence type="predicted"/>
<dbReference type="PANTHER" id="PTHR46599">
    <property type="entry name" value="PIGGYBAC TRANSPOSABLE ELEMENT-DERIVED PROTEIN 4"/>
    <property type="match status" value="1"/>
</dbReference>
<dbReference type="PANTHER" id="PTHR46599:SF3">
    <property type="entry name" value="PIGGYBAC TRANSPOSABLE ELEMENT-DERIVED PROTEIN 4"/>
    <property type="match status" value="1"/>
</dbReference>
<keyword evidence="5" id="KW-1185">Reference proteome</keyword>
<accession>A0AAD9QNH5</accession>
<feature type="region of interest" description="Disordered" evidence="1">
    <location>
        <begin position="1"/>
        <end position="85"/>
    </location>
</feature>
<feature type="compositionally biased region" description="Low complexity" evidence="1">
    <location>
        <begin position="17"/>
        <end position="33"/>
    </location>
</feature>
<dbReference type="InterPro" id="IPR029526">
    <property type="entry name" value="PGBD"/>
</dbReference>
<organism evidence="4 5">
    <name type="scientific">Acropora cervicornis</name>
    <name type="common">Staghorn coral</name>
    <dbReference type="NCBI Taxonomy" id="6130"/>
    <lineage>
        <taxon>Eukaryota</taxon>
        <taxon>Metazoa</taxon>
        <taxon>Cnidaria</taxon>
        <taxon>Anthozoa</taxon>
        <taxon>Hexacorallia</taxon>
        <taxon>Scleractinia</taxon>
        <taxon>Astrocoeniina</taxon>
        <taxon>Acroporidae</taxon>
        <taxon>Acropora</taxon>
    </lineage>
</organism>
<dbReference type="Proteomes" id="UP001249851">
    <property type="component" value="Unassembled WGS sequence"/>
</dbReference>
<sequence>MDEIHRIIFEAPDSSDDSWQSSSEDSIRSSGSDSESENAQTTRGSEQQAQFSTSGTSRQQLPARRQRQRSLPVQQDPQTEWRPINERYEVQYPEFAGPEHGPTFDFPVDSDPDRFWTLWTNIHLADNEKAPPKESPAFDKLYKQYMPAKPIKRGSKLWCIGCSCCAYLWDFQLYAGKEDNAPEGGLSTRVVCDLCHPLLDDKHHVIYMDNFFSSEALCRKLKGFGTYSVGTLRANRKDYPEALKDKALLKKLKRGDYHTASGEEITISVWKDTKEVSFISNVHSSRGQDTVSRKKKDGSVSKIPAPPVVKDYNANMGAIDKNDQLKKSYAIDRKSKRWWIRIFLHLVNSFIMYQLSYVKWNSGPMEDEVAPILNQKEFSSSLVKSLCGTFTNRKPQGRPSPVQLPLLRTPGHESVNVTKNGAMKRGRCHECSIGPNKKNARTETVYGCIQCQVRLCRDKCHDIYHSRITVDDP</sequence>
<gene>
    <name evidence="4" type="ORF">P5673_012463</name>
</gene>
<dbReference type="EMBL" id="JARQWQ010000023">
    <property type="protein sequence ID" value="KAK2564216.1"/>
    <property type="molecule type" value="Genomic_DNA"/>
</dbReference>
<comment type="caution">
    <text evidence="4">The sequence shown here is derived from an EMBL/GenBank/DDBJ whole genome shotgun (WGS) entry which is preliminary data.</text>
</comment>
<evidence type="ECO:0000259" key="3">
    <source>
        <dbReference type="Pfam" id="PF13843"/>
    </source>
</evidence>
<evidence type="ECO:0000256" key="1">
    <source>
        <dbReference type="SAM" id="MobiDB-lite"/>
    </source>
</evidence>
<reference evidence="4" key="2">
    <citation type="journal article" date="2023" name="Science">
        <title>Genomic signatures of disease resistance in endangered staghorn corals.</title>
        <authorList>
            <person name="Vollmer S.V."/>
            <person name="Selwyn J.D."/>
            <person name="Despard B.A."/>
            <person name="Roesel C.L."/>
        </authorList>
    </citation>
    <scope>NUCLEOTIDE SEQUENCE</scope>
    <source>
        <strain evidence="4">K2</strain>
    </source>
</reference>
<reference evidence="4" key="1">
    <citation type="journal article" date="2023" name="G3 (Bethesda)">
        <title>Whole genome assembly and annotation of the endangered Caribbean coral Acropora cervicornis.</title>
        <authorList>
            <person name="Selwyn J.D."/>
            <person name="Vollmer S.V."/>
        </authorList>
    </citation>
    <scope>NUCLEOTIDE SEQUENCE</scope>
    <source>
        <strain evidence="4">K2</strain>
    </source>
</reference>
<feature type="domain" description="PiggyBac transposable element-derived protein 4 C-terminal zinc-finger" evidence="2">
    <location>
        <begin position="411"/>
        <end position="465"/>
    </location>
</feature>
<dbReference type="InterPro" id="IPR032718">
    <property type="entry name" value="PGBD4_Znf_C"/>
</dbReference>
<dbReference type="AlphaFoldDB" id="A0AAD9QNH5"/>
<evidence type="ECO:0000313" key="4">
    <source>
        <dbReference type="EMBL" id="KAK2564216.1"/>
    </source>
</evidence>
<feature type="compositionally biased region" description="Polar residues" evidence="1">
    <location>
        <begin position="38"/>
        <end position="56"/>
    </location>
</feature>